<dbReference type="SUPFAM" id="SSF50249">
    <property type="entry name" value="Nucleic acid-binding proteins"/>
    <property type="match status" value="1"/>
</dbReference>
<proteinExistence type="predicted"/>
<protein>
    <submittedName>
        <fullName evidence="1">Uncharacterized protein</fullName>
    </submittedName>
</protein>
<reference evidence="1 2" key="1">
    <citation type="journal article" date="2023" name="Plants (Basel)">
        <title>Bridging the Gap: Combining Genomics and Transcriptomics Approaches to Understand Stylosanthes scabra, an Orphan Legume from the Brazilian Caatinga.</title>
        <authorList>
            <person name="Ferreira-Neto J.R.C."/>
            <person name="da Silva M.D."/>
            <person name="Binneck E."/>
            <person name="de Melo N.F."/>
            <person name="da Silva R.H."/>
            <person name="de Melo A.L.T.M."/>
            <person name="Pandolfi V."/>
            <person name="Bustamante F.O."/>
            <person name="Brasileiro-Vidal A.C."/>
            <person name="Benko-Iseppon A.M."/>
        </authorList>
    </citation>
    <scope>NUCLEOTIDE SEQUENCE [LARGE SCALE GENOMIC DNA]</scope>
    <source>
        <tissue evidence="1">Leaves</tissue>
    </source>
</reference>
<name>A0ABU6ZH06_9FABA</name>
<comment type="caution">
    <text evidence="1">The sequence shown here is derived from an EMBL/GenBank/DDBJ whole genome shotgun (WGS) entry which is preliminary data.</text>
</comment>
<dbReference type="InterPro" id="IPR012340">
    <property type="entry name" value="NA-bd_OB-fold"/>
</dbReference>
<dbReference type="Proteomes" id="UP001341840">
    <property type="component" value="Unassembled WGS sequence"/>
</dbReference>
<keyword evidence="2" id="KW-1185">Reference proteome</keyword>
<gene>
    <name evidence="1" type="ORF">PIB30_052529</name>
</gene>
<accession>A0ABU6ZH06</accession>
<organism evidence="1 2">
    <name type="scientific">Stylosanthes scabra</name>
    <dbReference type="NCBI Taxonomy" id="79078"/>
    <lineage>
        <taxon>Eukaryota</taxon>
        <taxon>Viridiplantae</taxon>
        <taxon>Streptophyta</taxon>
        <taxon>Embryophyta</taxon>
        <taxon>Tracheophyta</taxon>
        <taxon>Spermatophyta</taxon>
        <taxon>Magnoliopsida</taxon>
        <taxon>eudicotyledons</taxon>
        <taxon>Gunneridae</taxon>
        <taxon>Pentapetalae</taxon>
        <taxon>rosids</taxon>
        <taxon>fabids</taxon>
        <taxon>Fabales</taxon>
        <taxon>Fabaceae</taxon>
        <taxon>Papilionoideae</taxon>
        <taxon>50 kb inversion clade</taxon>
        <taxon>dalbergioids sensu lato</taxon>
        <taxon>Dalbergieae</taxon>
        <taxon>Pterocarpus clade</taxon>
        <taxon>Stylosanthes</taxon>
    </lineage>
</organism>
<dbReference type="EMBL" id="JASCZI010272242">
    <property type="protein sequence ID" value="MED6221230.1"/>
    <property type="molecule type" value="Genomic_DNA"/>
</dbReference>
<evidence type="ECO:0000313" key="2">
    <source>
        <dbReference type="Proteomes" id="UP001341840"/>
    </source>
</evidence>
<dbReference type="Gene3D" id="2.40.50.140">
    <property type="entry name" value="Nucleic acid-binding proteins"/>
    <property type="match status" value="2"/>
</dbReference>
<sequence>MTPSFSMLSLVVGREDPREIKQGKELKRLHIIVEDIEKNKVNCVLFDQHVDSILPYLDEERVEPLIVVLHYFRATRWNGDCLYGSHAGEWGAGAISRTSHVSSHTVVSAVGELSQPNAQVMKIEDVIKCTEEYKPWIATSIMDVNNGIHHWYYTHAQAVGRRWNVHQWADMSAQIEKCGQSGDKPRSKYKLEVMVYDGTACLNLLMWDMQVIQLCGKRADQVAKEILNHYCVILSWWNYVNYNDVKSWCIG</sequence>
<evidence type="ECO:0000313" key="1">
    <source>
        <dbReference type="EMBL" id="MED6221230.1"/>
    </source>
</evidence>